<feature type="transmembrane region" description="Helical" evidence="7">
    <location>
        <begin position="470"/>
        <end position="503"/>
    </location>
</feature>
<feature type="domain" description="Mechanosensitive ion channel MscS C-terminal" evidence="9">
    <location>
        <begin position="577"/>
        <end position="663"/>
    </location>
</feature>
<feature type="transmembrane region" description="Helical" evidence="7">
    <location>
        <begin position="402"/>
        <end position="424"/>
    </location>
</feature>
<reference evidence="10 11" key="1">
    <citation type="submission" date="2013-01" db="EMBL/GenBank/DDBJ databases">
        <authorList>
            <person name="Bench S."/>
        </authorList>
    </citation>
    <scope>NUCLEOTIDE SEQUENCE [LARGE SCALE GENOMIC DNA]</scope>
    <source>
        <strain evidence="10 11">WH 8502</strain>
    </source>
</reference>
<evidence type="ECO:0000259" key="8">
    <source>
        <dbReference type="Pfam" id="PF00924"/>
    </source>
</evidence>
<comment type="caution">
    <text evidence="10">The sequence shown here is derived from an EMBL/GenBank/DDBJ whole genome shotgun (WGS) entry which is preliminary data.</text>
</comment>
<dbReference type="InterPro" id="IPR011066">
    <property type="entry name" value="MscS_channel_C_sf"/>
</dbReference>
<feature type="domain" description="Mechanosensitive ion channel MscS" evidence="8">
    <location>
        <begin position="506"/>
        <end position="571"/>
    </location>
</feature>
<dbReference type="Gene3D" id="3.30.70.100">
    <property type="match status" value="1"/>
</dbReference>
<dbReference type="Proteomes" id="UP000018348">
    <property type="component" value="Unassembled WGS sequence"/>
</dbReference>
<name>T2IF75_CROWT</name>
<dbReference type="PANTHER" id="PTHR30460:SF0">
    <property type="entry name" value="MODERATE CONDUCTANCE MECHANOSENSITIVE CHANNEL YBIO"/>
    <property type="match status" value="1"/>
</dbReference>
<evidence type="ECO:0000313" key="10">
    <source>
        <dbReference type="EMBL" id="CCQ51713.1"/>
    </source>
</evidence>
<evidence type="ECO:0000256" key="7">
    <source>
        <dbReference type="SAM" id="Phobius"/>
    </source>
</evidence>
<keyword evidence="6 7" id="KW-0472">Membrane</keyword>
<dbReference type="InterPro" id="IPR049278">
    <property type="entry name" value="MS_channel_C"/>
</dbReference>
<dbReference type="AlphaFoldDB" id="T2IF75"/>
<dbReference type="SUPFAM" id="SSF82689">
    <property type="entry name" value="Mechanosensitive channel protein MscS (YggB), C-terminal domain"/>
    <property type="match status" value="1"/>
</dbReference>
<evidence type="ECO:0000256" key="5">
    <source>
        <dbReference type="ARBA" id="ARBA00022989"/>
    </source>
</evidence>
<evidence type="ECO:0000256" key="3">
    <source>
        <dbReference type="ARBA" id="ARBA00022475"/>
    </source>
</evidence>
<evidence type="ECO:0000259" key="9">
    <source>
        <dbReference type="Pfam" id="PF21082"/>
    </source>
</evidence>
<evidence type="ECO:0000256" key="6">
    <source>
        <dbReference type="ARBA" id="ARBA00023136"/>
    </source>
</evidence>
<sequence length="684" mass="77282">MKRKAIAGLLSIWRLMAMPMVMLGLTTFILTLIWSPVAVGQFPLTVASANTPIGSETPWWDPNKAQRCGRLWCSEVHLFGGLDKVFKVAVTPDAVEDPNDAPSTVEERARQVENIYNSIYNRVRQSELMFQENVITSPFGAISNWQNLFFNRDELGIHPATPKIEIGIRNNQTVVFVPRQLELGLSAQTIVTVNRADSLHQGKLIEDIAKEWRLLIFESINESLWAYEIDYYYPFARFGVALAILLIVAVPVLILAVIRHLLKIWNRHLRSQLRVLQESLTVDAEALSSYEVSSSDVADKSTETPQETSQRIQLNRASIIATVKKVIDRPDKALAKAKIILEHTVQSISQNLPDLSLKRQGTIKRQQNIIQLFLGLFFWMQLLLILLALTLIVLIFPETRRYTYFFLGQSIIIPLIWMSASIAYKFSNLLIDFYLNRWAKNAQLINPNSNRYTLRVSTYSNALKSGTSFLFITIATVSTVAFLGINLTVLASAGGVAFVFAFLSRNVVEDMLNGILILWTDRYAIGDVIQIGNISGFVENMNIYITQIRGGGGRLVTIPNGKISIVENLTKDWSRFEFKIEIAYDADVRKALNIINQVSEEIQNDPTWKDKIIEPASILGVDSISHQGILIQVWIKTQAMQQWAVGREYRLRVKEAFEAAGIALGVPHQEVRYQAHQSMQSMNN</sequence>
<feature type="transmembrane region" description="Helical" evidence="7">
    <location>
        <begin position="369"/>
        <end position="396"/>
    </location>
</feature>
<evidence type="ECO:0000256" key="2">
    <source>
        <dbReference type="ARBA" id="ARBA00008017"/>
    </source>
</evidence>
<protein>
    <submittedName>
        <fullName evidence="10">Potassium efflux system KefA protein / Small-conductance mechanosensitive channel</fullName>
    </submittedName>
</protein>
<feature type="transmembrane region" description="Helical" evidence="7">
    <location>
        <begin position="238"/>
        <end position="262"/>
    </location>
</feature>
<comment type="similarity">
    <text evidence="2">Belongs to the MscS (TC 1.A.23) family.</text>
</comment>
<keyword evidence="4 7" id="KW-0812">Transmembrane</keyword>
<dbReference type="InterPro" id="IPR023408">
    <property type="entry name" value="MscS_beta-dom_sf"/>
</dbReference>
<dbReference type="SUPFAM" id="SSF50182">
    <property type="entry name" value="Sm-like ribonucleoproteins"/>
    <property type="match status" value="1"/>
</dbReference>
<evidence type="ECO:0000256" key="1">
    <source>
        <dbReference type="ARBA" id="ARBA00004651"/>
    </source>
</evidence>
<comment type="subcellular location">
    <subcellularLocation>
        <location evidence="1">Cell membrane</location>
        <topology evidence="1">Multi-pass membrane protein</topology>
    </subcellularLocation>
</comment>
<dbReference type="Pfam" id="PF00924">
    <property type="entry name" value="MS_channel_2nd"/>
    <property type="match status" value="1"/>
</dbReference>
<proteinExistence type="inferred from homology"/>
<organism evidence="10 11">
    <name type="scientific">Crocosphaera watsonii WH 8502</name>
    <dbReference type="NCBI Taxonomy" id="423474"/>
    <lineage>
        <taxon>Bacteria</taxon>
        <taxon>Bacillati</taxon>
        <taxon>Cyanobacteriota</taxon>
        <taxon>Cyanophyceae</taxon>
        <taxon>Oscillatoriophycideae</taxon>
        <taxon>Chroococcales</taxon>
        <taxon>Aphanothecaceae</taxon>
        <taxon>Crocosphaera</taxon>
    </lineage>
</organism>
<dbReference type="InterPro" id="IPR010920">
    <property type="entry name" value="LSM_dom_sf"/>
</dbReference>
<dbReference type="InterPro" id="IPR006685">
    <property type="entry name" value="MscS_channel_2nd"/>
</dbReference>
<accession>T2IF75</accession>
<keyword evidence="5 7" id="KW-1133">Transmembrane helix</keyword>
<dbReference type="FunFam" id="3.30.70.100:FF:000018">
    <property type="entry name" value="MscS mechanosensitive ion channel"/>
    <property type="match status" value="1"/>
</dbReference>
<dbReference type="InterPro" id="IPR045276">
    <property type="entry name" value="YbiO_bact"/>
</dbReference>
<dbReference type="PANTHER" id="PTHR30460">
    <property type="entry name" value="MODERATE CONDUCTANCE MECHANOSENSITIVE CHANNEL YBIO"/>
    <property type="match status" value="1"/>
</dbReference>
<dbReference type="EMBL" id="CAQK01000514">
    <property type="protein sequence ID" value="CCQ51713.1"/>
    <property type="molecule type" value="Genomic_DNA"/>
</dbReference>
<keyword evidence="3" id="KW-1003">Cell membrane</keyword>
<dbReference type="Pfam" id="PF21082">
    <property type="entry name" value="MS_channel_3rd"/>
    <property type="match status" value="1"/>
</dbReference>
<reference evidence="10 11" key="2">
    <citation type="submission" date="2013-09" db="EMBL/GenBank/DDBJ databases">
        <title>Whole genome comparison of six Crocosphaera watsonii strains with differing phenotypes.</title>
        <authorList>
            <person name="Bench S.R."/>
            <person name="Heller P."/>
            <person name="Frank I."/>
            <person name="Arciniega M."/>
            <person name="Shilova I.N."/>
            <person name="Zehr J.P."/>
        </authorList>
    </citation>
    <scope>NUCLEOTIDE SEQUENCE [LARGE SCALE GENOMIC DNA]</scope>
    <source>
        <strain evidence="10 11">WH 8502</strain>
    </source>
</reference>
<dbReference type="GO" id="GO:0008381">
    <property type="term" value="F:mechanosensitive monoatomic ion channel activity"/>
    <property type="evidence" value="ECO:0007669"/>
    <property type="project" value="InterPro"/>
</dbReference>
<gene>
    <name evidence="10" type="ORF">CWATWH8502_433</name>
</gene>
<evidence type="ECO:0000313" key="11">
    <source>
        <dbReference type="Proteomes" id="UP000018348"/>
    </source>
</evidence>
<dbReference type="Gene3D" id="2.30.30.60">
    <property type="match status" value="1"/>
</dbReference>
<dbReference type="Gene3D" id="1.10.287.1260">
    <property type="match status" value="1"/>
</dbReference>
<evidence type="ECO:0000256" key="4">
    <source>
        <dbReference type="ARBA" id="ARBA00022692"/>
    </source>
</evidence>
<dbReference type="GO" id="GO:0005886">
    <property type="term" value="C:plasma membrane"/>
    <property type="evidence" value="ECO:0007669"/>
    <property type="project" value="UniProtKB-SubCell"/>
</dbReference>
<dbReference type="RefSeq" id="WP_021830910.1">
    <property type="nucleotide sequence ID" value="NZ_CAQK01000514.1"/>
</dbReference>